<evidence type="ECO:0000256" key="9">
    <source>
        <dbReference type="ARBA" id="ARBA00023010"/>
    </source>
</evidence>
<dbReference type="Proteomes" id="UP000265427">
    <property type="component" value="Unassembled WGS sequence"/>
</dbReference>
<evidence type="ECO:0000256" key="1">
    <source>
        <dbReference type="ARBA" id="ARBA00004477"/>
    </source>
</evidence>
<sequence>MSEAVLLSPSTDETAALSSYSSKETPQLLDIDTTMALADTLLHHAKCRDAIERDRRVTFFRGKEVRKCFRNANDSVEDIGHSLLAHGFIHKSRRIKAPPSTKAPTTSTYPHLDIDEADQTFTDDGVYTWMYEGSSIWRHIASLSFFGVLCMGVLYPVWPAWGQKMLWDSGVTVGLAIAAMLVVRFITWLIVWLATGNHMWVLPQFPVLRPTYTVSNSKQTTTASRMSRVGVAVIVVGIALMMWHHPPACSLSAKKGCMSVGRKLVKQAYRGTLLQRFSQEEKNFAMTMLRVLRRLF</sequence>
<dbReference type="EMBL" id="QUTI01038680">
    <property type="protein sequence ID" value="RLO00821.1"/>
    <property type="molecule type" value="Genomic_DNA"/>
</dbReference>
<dbReference type="EMBL" id="QUSZ01003261">
    <property type="protein sequence ID" value="RHY19136.1"/>
    <property type="molecule type" value="Genomic_DNA"/>
</dbReference>
<protein>
    <recommendedName>
        <fullName evidence="3">Translocation protein SEC62</fullName>
    </recommendedName>
</protein>
<keyword evidence="10 11" id="KW-0472">Membrane</keyword>
<evidence type="ECO:0000313" key="17">
    <source>
        <dbReference type="Proteomes" id="UP000275652"/>
    </source>
</evidence>
<dbReference type="VEuPathDB" id="FungiDB:H257_15498"/>
<evidence type="ECO:0000313" key="14">
    <source>
        <dbReference type="EMBL" id="RLO00821.1"/>
    </source>
</evidence>
<evidence type="ECO:0000256" key="4">
    <source>
        <dbReference type="ARBA" id="ARBA00022448"/>
    </source>
</evidence>
<feature type="transmembrane region" description="Helical" evidence="11">
    <location>
        <begin position="170"/>
        <end position="194"/>
    </location>
</feature>
<keyword evidence="7" id="KW-0653">Protein transport</keyword>
<feature type="transmembrane region" description="Helical" evidence="11">
    <location>
        <begin position="140"/>
        <end position="158"/>
    </location>
</feature>
<dbReference type="Proteomes" id="UP000275652">
    <property type="component" value="Unassembled WGS sequence"/>
</dbReference>
<evidence type="ECO:0000256" key="10">
    <source>
        <dbReference type="ARBA" id="ARBA00023136"/>
    </source>
</evidence>
<comment type="similarity">
    <text evidence="2">Belongs to the SEC62 family.</text>
</comment>
<keyword evidence="5 11" id="KW-0812">Transmembrane</keyword>
<dbReference type="Proteomes" id="UP000266239">
    <property type="component" value="Unassembled WGS sequence"/>
</dbReference>
<evidence type="ECO:0000313" key="13">
    <source>
        <dbReference type="EMBL" id="RHY19136.1"/>
    </source>
</evidence>
<name>A0A397AJ26_APHAT</name>
<evidence type="ECO:0000313" key="15">
    <source>
        <dbReference type="Proteomes" id="UP000265427"/>
    </source>
</evidence>
<keyword evidence="4" id="KW-0813">Transport</keyword>
<feature type="transmembrane region" description="Helical" evidence="11">
    <location>
        <begin position="226"/>
        <end position="244"/>
    </location>
</feature>
<dbReference type="EMBL" id="QUTA01007666">
    <property type="protein sequence ID" value="RHY06235.1"/>
    <property type="molecule type" value="Genomic_DNA"/>
</dbReference>
<evidence type="ECO:0000256" key="5">
    <source>
        <dbReference type="ARBA" id="ARBA00022692"/>
    </source>
</evidence>
<evidence type="ECO:0000313" key="12">
    <source>
        <dbReference type="EMBL" id="RHY06235.1"/>
    </source>
</evidence>
<comment type="caution">
    <text evidence="12">The sequence shown here is derived from an EMBL/GenBank/DDBJ whole genome shotgun (WGS) entry which is preliminary data.</text>
</comment>
<evidence type="ECO:0000313" key="16">
    <source>
        <dbReference type="Proteomes" id="UP000266239"/>
    </source>
</evidence>
<evidence type="ECO:0000256" key="3">
    <source>
        <dbReference type="ARBA" id="ARBA00021257"/>
    </source>
</evidence>
<evidence type="ECO:0000256" key="6">
    <source>
        <dbReference type="ARBA" id="ARBA00022824"/>
    </source>
</evidence>
<evidence type="ECO:0000256" key="2">
    <source>
        <dbReference type="ARBA" id="ARBA00010604"/>
    </source>
</evidence>
<dbReference type="PANTHER" id="PTHR12443">
    <property type="entry name" value="TRANSLOCATION PROTEIN SEC62"/>
    <property type="match status" value="1"/>
</dbReference>
<accession>A0A397AJ26</accession>
<comment type="subcellular location">
    <subcellularLocation>
        <location evidence="1">Endoplasmic reticulum membrane</location>
        <topology evidence="1">Multi-pass membrane protein</topology>
    </subcellularLocation>
</comment>
<dbReference type="Pfam" id="PF03839">
    <property type="entry name" value="Sec62"/>
    <property type="match status" value="1"/>
</dbReference>
<dbReference type="GO" id="GO:0031204">
    <property type="term" value="P:post-translational protein targeting to membrane, translocation"/>
    <property type="evidence" value="ECO:0007669"/>
    <property type="project" value="TreeGrafter"/>
</dbReference>
<gene>
    <name evidence="12" type="ORF">DYB25_001998</name>
    <name evidence="14" type="ORF">DYB28_004943</name>
    <name evidence="13" type="ORF">DYB36_010486</name>
</gene>
<evidence type="ECO:0000256" key="11">
    <source>
        <dbReference type="SAM" id="Phobius"/>
    </source>
</evidence>
<keyword evidence="8 11" id="KW-1133">Transmembrane helix</keyword>
<proteinExistence type="inferred from homology"/>
<dbReference type="PANTHER" id="PTHR12443:SF9">
    <property type="entry name" value="TRANSLOCATION PROTEIN SEC62"/>
    <property type="match status" value="1"/>
</dbReference>
<organism evidence="12 16">
    <name type="scientific">Aphanomyces astaci</name>
    <name type="common">Crayfish plague agent</name>
    <dbReference type="NCBI Taxonomy" id="112090"/>
    <lineage>
        <taxon>Eukaryota</taxon>
        <taxon>Sar</taxon>
        <taxon>Stramenopiles</taxon>
        <taxon>Oomycota</taxon>
        <taxon>Saprolegniomycetes</taxon>
        <taxon>Saprolegniales</taxon>
        <taxon>Verrucalvaceae</taxon>
        <taxon>Aphanomyces</taxon>
    </lineage>
</organism>
<keyword evidence="9" id="KW-0811">Translocation</keyword>
<reference evidence="14 17" key="1">
    <citation type="journal article" date="2018" name="J. Invertebr. Pathol.">
        <title>New genotyping method for the causative agent of crayfish plague (Aphanomyces astaci) based on whole genome data.</title>
        <authorList>
            <person name="Minardi D."/>
            <person name="Studholme D.J."/>
            <person name="van der Giezen M."/>
            <person name="Pretto T."/>
            <person name="Oidtmann B."/>
        </authorList>
    </citation>
    <scope>NUCLEOTIDE SEQUENCE [LARGE SCALE GENOMIC DNA]</scope>
    <source>
        <strain evidence="14 17">KB13</strain>
    </source>
</reference>
<reference evidence="15 16" key="2">
    <citation type="submission" date="2018-08" db="EMBL/GenBank/DDBJ databases">
        <title>Aphanomyces genome sequencing and annotation.</title>
        <authorList>
            <person name="Minardi D."/>
            <person name="Oidtmann B."/>
            <person name="Van Der Giezen M."/>
            <person name="Studholme D.J."/>
        </authorList>
    </citation>
    <scope>NUCLEOTIDE SEQUENCE [LARGE SCALE GENOMIC DNA]</scope>
    <source>
        <strain evidence="13 15">Kv</strain>
        <strain evidence="12 16">Yx</strain>
    </source>
</reference>
<keyword evidence="6" id="KW-0256">Endoplasmic reticulum</keyword>
<evidence type="ECO:0000256" key="7">
    <source>
        <dbReference type="ARBA" id="ARBA00022927"/>
    </source>
</evidence>
<dbReference type="InterPro" id="IPR004728">
    <property type="entry name" value="Sec62"/>
</dbReference>
<dbReference type="AlphaFoldDB" id="A0A397AJ26"/>
<dbReference type="GO" id="GO:0005789">
    <property type="term" value="C:endoplasmic reticulum membrane"/>
    <property type="evidence" value="ECO:0007669"/>
    <property type="project" value="UniProtKB-SubCell"/>
</dbReference>
<evidence type="ECO:0000256" key="8">
    <source>
        <dbReference type="ARBA" id="ARBA00022989"/>
    </source>
</evidence>